<dbReference type="PANTHER" id="PTHR43739">
    <property type="entry name" value="XYLOGLUCANASE (EUROFUNG)"/>
    <property type="match status" value="1"/>
</dbReference>
<dbReference type="AlphaFoldDB" id="W6SKM0"/>
<dbReference type="PROSITE" id="PS51766">
    <property type="entry name" value="DOCKERIN"/>
    <property type="match status" value="1"/>
</dbReference>
<keyword evidence="4" id="KW-0119">Carbohydrate metabolism</keyword>
<protein>
    <submittedName>
        <fullName evidence="9">Xyloglucanase</fullName>
        <ecNumber evidence="9">3.2.1.151</ecNumber>
    </submittedName>
</protein>
<dbReference type="CDD" id="cd15482">
    <property type="entry name" value="Sialidase_non-viral"/>
    <property type="match status" value="2"/>
</dbReference>
<evidence type="ECO:0000256" key="7">
    <source>
        <dbReference type="ARBA" id="ARBA00037986"/>
    </source>
</evidence>
<dbReference type="OrthoDB" id="9757947at2"/>
<dbReference type="STRING" id="1216932.CM240_3328"/>
<dbReference type="KEGG" id="clt:CM240_3328"/>
<evidence type="ECO:0000259" key="8">
    <source>
        <dbReference type="PROSITE" id="PS51766"/>
    </source>
</evidence>
<organism evidence="9 10">
    <name type="scientific">Clostridium bornimense</name>
    <dbReference type="NCBI Taxonomy" id="1216932"/>
    <lineage>
        <taxon>Bacteria</taxon>
        <taxon>Bacillati</taxon>
        <taxon>Bacillota</taxon>
        <taxon>Clostridia</taxon>
        <taxon>Eubacteriales</taxon>
        <taxon>Clostridiaceae</taxon>
        <taxon>Clostridium</taxon>
    </lineage>
</organism>
<dbReference type="CDD" id="cd14256">
    <property type="entry name" value="Dockerin_I"/>
    <property type="match status" value="1"/>
</dbReference>
<dbReference type="PANTHER" id="PTHR43739:SF2">
    <property type="entry name" value="OLIGOXYLOGLUCAN-REDUCING END-SPECIFIC XYLOGLUCANASE-RELATED"/>
    <property type="match status" value="1"/>
</dbReference>
<dbReference type="Proteomes" id="UP000019426">
    <property type="component" value="Chromosome M2/40_rep2"/>
</dbReference>
<dbReference type="FunFam" id="2.130.10.10:FF:000534">
    <property type="entry name" value="Xyloglucanase Xgh74A"/>
    <property type="match status" value="1"/>
</dbReference>
<evidence type="ECO:0000256" key="1">
    <source>
        <dbReference type="ARBA" id="ARBA00022729"/>
    </source>
</evidence>
<dbReference type="InterPro" id="IPR052025">
    <property type="entry name" value="Xyloglucanase_GH74"/>
</dbReference>
<dbReference type="GO" id="GO:0033946">
    <property type="term" value="F:xyloglucan-specific endo-beta-1,4-glucanase activity"/>
    <property type="evidence" value="ECO:0007669"/>
    <property type="project" value="UniProtKB-EC"/>
</dbReference>
<feature type="domain" description="Dockerin" evidence="8">
    <location>
        <begin position="759"/>
        <end position="825"/>
    </location>
</feature>
<evidence type="ECO:0000256" key="3">
    <source>
        <dbReference type="ARBA" id="ARBA00023001"/>
    </source>
</evidence>
<proteinExistence type="inferred from homology"/>
<keyword evidence="10" id="KW-1185">Reference proteome</keyword>
<dbReference type="PATRIC" id="fig|1216932.3.peg.3303"/>
<keyword evidence="1" id="KW-0732">Signal</keyword>
<dbReference type="InterPro" id="IPR002105">
    <property type="entry name" value="Dockerin_1_rpt"/>
</dbReference>
<dbReference type="Gene3D" id="2.130.10.10">
    <property type="entry name" value="YVTN repeat-like/Quinoprotein amine dehydrogenase"/>
    <property type="match status" value="2"/>
</dbReference>
<dbReference type="InterPro" id="IPR016134">
    <property type="entry name" value="Dockerin_dom"/>
</dbReference>
<dbReference type="SUPFAM" id="SSF63446">
    <property type="entry name" value="Type I dockerin domain"/>
    <property type="match status" value="1"/>
</dbReference>
<dbReference type="SUPFAM" id="SSF110296">
    <property type="entry name" value="Oligoxyloglucan reducing end-specific cellobiohydrolase"/>
    <property type="match status" value="2"/>
</dbReference>
<dbReference type="EC" id="3.2.1.151" evidence="9"/>
<gene>
    <name evidence="9" type="primary">xghA</name>
    <name evidence="9" type="ORF">CM240_3328</name>
</gene>
<comment type="similarity">
    <text evidence="7">Belongs to the glycosyl hydrolase 74 family.</text>
</comment>
<evidence type="ECO:0000256" key="5">
    <source>
        <dbReference type="ARBA" id="ARBA00023295"/>
    </source>
</evidence>
<evidence type="ECO:0000313" key="9">
    <source>
        <dbReference type="EMBL" id="CDM70445.1"/>
    </source>
</evidence>
<evidence type="ECO:0000313" key="10">
    <source>
        <dbReference type="Proteomes" id="UP000019426"/>
    </source>
</evidence>
<sequence length="825" mass="90813">MNENNNELNNYLWKNVKTGGGGGFIPAIIFNESEKNLVFIRTDMGGVYRLDSSKEEWTSLTDWIGFDDWNYMGCESLATDSLEPNRLYVLAGTYTNGWSGNGAILKSVDKGDTFRVIELPFPTGGNMPGRSMGERLAIDPNDNSILFLGTHNGHGLWKSKDFGETWSKVESFKYTGDYRDPNFNDQTGVVWVTFDSSTGSKGKATQTIYVGVADTKKSIYKTIDGGETWFPLDGQPTLENQSSWTIIDENTKNVIPRAFLPHHGILSSDGFLYITYSNDAGPYDGTKGDVWKYNTNTGQWTNISPIPSSSDDNYFGYGGLAVDKNNPNIIMVTSLNSWWPDTRIYRSIDGGNSWSELWSWDGYPNRKLNYVQDISKAPWLDWGVQKSMPEISPKLGWMTGGISIDPFDSNRMMYGTGATVYGSDDVTNLDRGEKITIEVKANGIEETSVLTLISPPTGAHLLSGMADVCGFCHDDLDKAPDKMMTTPNFNTVSMDYAELAPNFIVRSGNVNDSDKNIVKSCGFSYDGGKNWFQGNDISGIKGDAGGSIASAADGSIVLWSPSGNGNKAVCFSKDNGSSWIESKDIPNGAIIASDRVNPKKFYGFYNGVFYVSNDGGANFNATEADGLPTTGSCKFKVLPGVEGDIWLCGGSKDGAYGVWHSVDSGDTFLKLSNVQEADTIGFGKKSNGKDYMSLYSNAKINDIRGIFRSDDEGRSWTRINDEYHQYGVANSDITGDPRVYGRVYLATNGRGIIYGDIQKKVNYGDINNDGDINVIDYTLLQRYLLGKTDYEINLQNSDLNQDNKVNSTDLMLLRKNIIGIKIEGD</sequence>
<dbReference type="InterPro" id="IPR036439">
    <property type="entry name" value="Dockerin_dom_sf"/>
</dbReference>
<keyword evidence="2 9" id="KW-0378">Hydrolase</keyword>
<dbReference type="eggNOG" id="COG4447">
    <property type="taxonomic scope" value="Bacteria"/>
</dbReference>
<dbReference type="Pfam" id="PF00404">
    <property type="entry name" value="Dockerin_1"/>
    <property type="match status" value="1"/>
</dbReference>
<dbReference type="GO" id="GO:0030245">
    <property type="term" value="P:cellulose catabolic process"/>
    <property type="evidence" value="ECO:0007669"/>
    <property type="project" value="UniProtKB-KW"/>
</dbReference>
<evidence type="ECO:0000256" key="2">
    <source>
        <dbReference type="ARBA" id="ARBA00022801"/>
    </source>
</evidence>
<evidence type="ECO:0000256" key="6">
    <source>
        <dbReference type="ARBA" id="ARBA00023326"/>
    </source>
</evidence>
<dbReference type="RefSeq" id="WP_051483924.1">
    <property type="nucleotide sequence ID" value="NZ_HG917869.1"/>
</dbReference>
<evidence type="ECO:0000256" key="4">
    <source>
        <dbReference type="ARBA" id="ARBA00023277"/>
    </source>
</evidence>
<keyword evidence="6" id="KW-0624">Polysaccharide degradation</keyword>
<reference evidence="9 10" key="1">
    <citation type="submission" date="2013-11" db="EMBL/GenBank/DDBJ databases">
        <title>Complete genome sequence of Clostridum sp. M2/40.</title>
        <authorList>
            <person name="Wibberg D."/>
            <person name="Puehler A."/>
            <person name="Schlueter A."/>
        </authorList>
    </citation>
    <scope>NUCLEOTIDE SEQUENCE [LARGE SCALE GENOMIC DNA]</scope>
    <source>
        <strain evidence="10">M2/40</strain>
    </source>
</reference>
<dbReference type="GO" id="GO:0010411">
    <property type="term" value="P:xyloglucan metabolic process"/>
    <property type="evidence" value="ECO:0007669"/>
    <property type="project" value="TreeGrafter"/>
</dbReference>
<keyword evidence="3" id="KW-0136">Cellulose degradation</keyword>
<dbReference type="InterPro" id="IPR015943">
    <property type="entry name" value="WD40/YVTN_repeat-like_dom_sf"/>
</dbReference>
<dbReference type="EMBL" id="HG917869">
    <property type="protein sequence ID" value="CDM70445.1"/>
    <property type="molecule type" value="Genomic_DNA"/>
</dbReference>
<keyword evidence="5 9" id="KW-0326">Glycosidase</keyword>
<dbReference type="PROSITE" id="PS00448">
    <property type="entry name" value="CLOS_CELLULOSOME_RPT"/>
    <property type="match status" value="1"/>
</dbReference>
<accession>W6SKM0</accession>
<name>W6SKM0_9CLOT</name>
<dbReference type="Gene3D" id="1.10.1330.10">
    <property type="entry name" value="Dockerin domain"/>
    <property type="match status" value="1"/>
</dbReference>
<dbReference type="HOGENOM" id="CLU_004180_1_0_9"/>